<evidence type="ECO:0000313" key="2">
    <source>
        <dbReference type="Proteomes" id="UP000179157"/>
    </source>
</evidence>
<evidence type="ECO:0000313" key="1">
    <source>
        <dbReference type="EMBL" id="OGF52692.1"/>
    </source>
</evidence>
<organism evidence="1 2">
    <name type="scientific">Fraserbacteria sp. (strain RBG_16_55_9)</name>
    <dbReference type="NCBI Taxonomy" id="1817864"/>
    <lineage>
        <taxon>Bacteria</taxon>
        <taxon>Candidatus Fraseribacteriota</taxon>
    </lineage>
</organism>
<comment type="caution">
    <text evidence="1">The sequence shown here is derived from an EMBL/GenBank/DDBJ whole genome shotgun (WGS) entry which is preliminary data.</text>
</comment>
<sequence length="125" mass="13981">MERVIAIIVILAAVALIGFSLFGPKSSPPPPGARDAAFTLTEYAITPNRITMESGRVKLTFANQGNNIHQVEIYDTVEQRVVGKIELLRPKSTTILWVDITGGRRYQIYDPVWRKRGMEALIITQ</sequence>
<gene>
    <name evidence="1" type="ORF">A2Z21_03740</name>
</gene>
<dbReference type="InterPro" id="IPR008972">
    <property type="entry name" value="Cupredoxin"/>
</dbReference>
<accession>A0A1F5UNE9</accession>
<reference evidence="1 2" key="1">
    <citation type="journal article" date="2016" name="Nat. Commun.">
        <title>Thousands of microbial genomes shed light on interconnected biogeochemical processes in an aquifer system.</title>
        <authorList>
            <person name="Anantharaman K."/>
            <person name="Brown C.T."/>
            <person name="Hug L.A."/>
            <person name="Sharon I."/>
            <person name="Castelle C.J."/>
            <person name="Probst A.J."/>
            <person name="Thomas B.C."/>
            <person name="Singh A."/>
            <person name="Wilkins M.J."/>
            <person name="Karaoz U."/>
            <person name="Brodie E.L."/>
            <person name="Williams K.H."/>
            <person name="Hubbard S.S."/>
            <person name="Banfield J.F."/>
        </authorList>
    </citation>
    <scope>NUCLEOTIDE SEQUENCE [LARGE SCALE GENOMIC DNA]</scope>
    <source>
        <strain evidence="2">RBG_16_55_9</strain>
    </source>
</reference>
<name>A0A1F5UNE9_FRAXR</name>
<dbReference type="AlphaFoldDB" id="A0A1F5UNE9"/>
<protein>
    <recommendedName>
        <fullName evidence="3">EfeO-type cupredoxin-like domain-containing protein</fullName>
    </recommendedName>
</protein>
<dbReference type="Proteomes" id="UP000179157">
    <property type="component" value="Unassembled WGS sequence"/>
</dbReference>
<dbReference type="Gene3D" id="2.60.40.420">
    <property type="entry name" value="Cupredoxins - blue copper proteins"/>
    <property type="match status" value="1"/>
</dbReference>
<dbReference type="EMBL" id="MFGX01000131">
    <property type="protein sequence ID" value="OGF52692.1"/>
    <property type="molecule type" value="Genomic_DNA"/>
</dbReference>
<proteinExistence type="predicted"/>
<evidence type="ECO:0008006" key="3">
    <source>
        <dbReference type="Google" id="ProtNLM"/>
    </source>
</evidence>